<dbReference type="Gene3D" id="3.50.30.50">
    <property type="entry name" value="Putative cyclase"/>
    <property type="match status" value="1"/>
</dbReference>
<reference evidence="2 3" key="1">
    <citation type="submission" date="2024-04" db="EMBL/GenBank/DDBJ databases">
        <title>Tritrichomonas musculus Genome.</title>
        <authorList>
            <person name="Alves-Ferreira E."/>
            <person name="Grigg M."/>
            <person name="Lorenzi H."/>
            <person name="Galac M."/>
        </authorList>
    </citation>
    <scope>NUCLEOTIDE SEQUENCE [LARGE SCALE GENOMIC DNA]</scope>
    <source>
        <strain evidence="2 3">EAF2021</strain>
    </source>
</reference>
<evidence type="ECO:0000313" key="3">
    <source>
        <dbReference type="Proteomes" id="UP001470230"/>
    </source>
</evidence>
<evidence type="ECO:0008006" key="4">
    <source>
        <dbReference type="Google" id="ProtNLM"/>
    </source>
</evidence>
<dbReference type="InterPro" id="IPR037175">
    <property type="entry name" value="KFase_sf"/>
</dbReference>
<dbReference type="InterPro" id="IPR007325">
    <property type="entry name" value="KFase/CYL"/>
</dbReference>
<proteinExistence type="inferred from homology"/>
<sequence>MSLDTFYDITVPMTNDMSVWEGDPNFERNFIITIEKEGCNVSSLKLGTHTGTHIDAPLHFIENGKSVEQINLNKLIGACLVIGVTDSQLNPKKLIPPSVIPDEIPPFINKILFKTSNSNNPGKFNKESVTLSLKAAQKLVDKEISLVGIDSLSVEIYDGDGSVHRELLSNEIVILETIDLSQINPGIYNMMCLPLKIVGSDGAPARAILTPHI</sequence>
<dbReference type="Proteomes" id="UP001470230">
    <property type="component" value="Unassembled WGS sequence"/>
</dbReference>
<evidence type="ECO:0000313" key="2">
    <source>
        <dbReference type="EMBL" id="KAK8881121.1"/>
    </source>
</evidence>
<organism evidence="2 3">
    <name type="scientific">Tritrichomonas musculus</name>
    <dbReference type="NCBI Taxonomy" id="1915356"/>
    <lineage>
        <taxon>Eukaryota</taxon>
        <taxon>Metamonada</taxon>
        <taxon>Parabasalia</taxon>
        <taxon>Tritrichomonadida</taxon>
        <taxon>Tritrichomonadidae</taxon>
        <taxon>Tritrichomonas</taxon>
    </lineage>
</organism>
<accession>A0ABR2JRS4</accession>
<dbReference type="EMBL" id="JAPFFF010000010">
    <property type="protein sequence ID" value="KAK8881121.1"/>
    <property type="molecule type" value="Genomic_DNA"/>
</dbReference>
<comment type="caution">
    <text evidence="2">The sequence shown here is derived from an EMBL/GenBank/DDBJ whole genome shotgun (WGS) entry which is preliminary data.</text>
</comment>
<protein>
    <recommendedName>
        <fullName evidence="4">Cyclase family protein</fullName>
    </recommendedName>
</protein>
<keyword evidence="3" id="KW-1185">Reference proteome</keyword>
<dbReference type="PANTHER" id="PTHR31118">
    <property type="entry name" value="CYCLASE-LIKE PROTEIN 2"/>
    <property type="match status" value="1"/>
</dbReference>
<comment type="similarity">
    <text evidence="1">Belongs to the Cyclase 1 superfamily.</text>
</comment>
<name>A0ABR2JRS4_9EUKA</name>
<dbReference type="Pfam" id="PF04199">
    <property type="entry name" value="Cyclase"/>
    <property type="match status" value="1"/>
</dbReference>
<dbReference type="SUPFAM" id="SSF102198">
    <property type="entry name" value="Putative cyclase"/>
    <property type="match status" value="1"/>
</dbReference>
<dbReference type="PANTHER" id="PTHR31118:SF12">
    <property type="entry name" value="CYCLASE-LIKE PROTEIN 2"/>
    <property type="match status" value="1"/>
</dbReference>
<gene>
    <name evidence="2" type="ORF">M9Y10_003850</name>
</gene>
<evidence type="ECO:0000256" key="1">
    <source>
        <dbReference type="ARBA" id="ARBA00007865"/>
    </source>
</evidence>